<evidence type="ECO:0000313" key="2">
    <source>
        <dbReference type="Proteomes" id="UP000199230"/>
    </source>
</evidence>
<dbReference type="EMBL" id="FNPV01000004">
    <property type="protein sequence ID" value="SDY74272.1"/>
    <property type="molecule type" value="Genomic_DNA"/>
</dbReference>
<keyword evidence="2" id="KW-1185">Reference proteome</keyword>
<evidence type="ECO:0000313" key="1">
    <source>
        <dbReference type="EMBL" id="SDY74272.1"/>
    </source>
</evidence>
<evidence type="ECO:0008006" key="3">
    <source>
        <dbReference type="Google" id="ProtNLM"/>
    </source>
</evidence>
<dbReference type="Proteomes" id="UP000199230">
    <property type="component" value="Unassembled WGS sequence"/>
</dbReference>
<proteinExistence type="predicted"/>
<dbReference type="AlphaFoldDB" id="A0A1H3MC20"/>
<protein>
    <recommendedName>
        <fullName evidence="3">ABC-type Fe3+ transport system, substrate-binding protein</fullName>
    </recommendedName>
</protein>
<dbReference type="Pfam" id="PF13531">
    <property type="entry name" value="SBP_bac_11"/>
    <property type="match status" value="1"/>
</dbReference>
<accession>A0A1H3MC20</accession>
<dbReference type="STRING" id="159292.SAMN05192546_10478"/>
<name>A0A1H3MC20_9FIRM</name>
<dbReference type="SUPFAM" id="SSF53850">
    <property type="entry name" value="Periplasmic binding protein-like II"/>
    <property type="match status" value="1"/>
</dbReference>
<gene>
    <name evidence="1" type="ORF">SAMN05192546_10478</name>
</gene>
<organism evidence="1 2">
    <name type="scientific">Tindallia californiensis</name>
    <dbReference type="NCBI Taxonomy" id="159292"/>
    <lineage>
        <taxon>Bacteria</taxon>
        <taxon>Bacillati</taxon>
        <taxon>Bacillota</taxon>
        <taxon>Clostridia</taxon>
        <taxon>Peptostreptococcales</taxon>
        <taxon>Tindalliaceae</taxon>
        <taxon>Tindallia</taxon>
    </lineage>
</organism>
<reference evidence="1 2" key="1">
    <citation type="submission" date="2016-10" db="EMBL/GenBank/DDBJ databases">
        <authorList>
            <person name="de Groot N.N."/>
        </authorList>
    </citation>
    <scope>NUCLEOTIDE SEQUENCE [LARGE SCALE GENOMIC DNA]</scope>
    <source>
        <strain evidence="1 2">APO</strain>
    </source>
</reference>
<sequence>MEALLHIPMNLRGYLMEEVEEFLFTQKSPKENPPMVTQPSHDHSVSWLEERIDSQNVPDVAMAHISDFANINPSDWKSLFRESQGDFIMDEFKMEIRSEFKKFFRPESIYMPMYFMPAVVIAGKNFQENEVEELSWKSVANLGIPIAMPDKDTPIVKMVLSFLKKHSTTLYERVLANACFVGSPPQVIEKVGAGEFDIGIANQSFSLMGKSRGIRILPVEEGAIPLPQVMVQKKNSSIANPEALILKSSIREYIHQQGAWPLVGNETLHGFYPNNRWISDWTDWEEFLEIIASVEKDLK</sequence>
<dbReference type="RefSeq" id="WP_093312508.1">
    <property type="nucleotide sequence ID" value="NZ_FNPV01000004.1"/>
</dbReference>